<sequence length="489" mass="54219">MASHTYSPSNPRQQWYSFNGTHAVPHIVLDDFTRPRHDEASYLAPSSALCAGELRENETTAPGPQAPLKLPTNSVRNFDRKTAIQDARDTCIVVHHRYPELVEQFLRHKRHHGSPVEKELYGQHGWTWSRQVARLIEKRPLVFMGGFDLTVLRDFTRPPATEEWDYVGKTDSSTSAAGAVAKERNRYLFLRDYLSYDEIMLGSLLGVSGPSYFINDGSRSNKARPGKPGTFEERGIIIGLVGARFERAGRMDSIFCLPRSHGGAAAKPKSSTTDMDPRLVDVFRDWFCDASGGQVLVNPAEKKFHAAMYKARMRISAEMLLLEASERARVAHRRAYVHVVGLGLGVWAVHGVPQAQYYIETFTTVLKELGSTGILRHIAVLDFSYVDAGSQAVADKVAAAAAAHGVKVRFSRRNPADRLYGTDAGCLLVVSYAWDGNSFPGNEYWMRMLDASGDPAAACMSTISELHNPLTNPGFLERIKILGSGQVKH</sequence>
<accession>A0A9P8XZ97</accession>
<comment type="caution">
    <text evidence="1">The sequence shown here is derived from an EMBL/GenBank/DDBJ whole genome shotgun (WGS) entry which is preliminary data.</text>
</comment>
<protein>
    <submittedName>
        <fullName evidence="1">Uncharacterized protein</fullName>
    </submittedName>
</protein>
<dbReference type="Proteomes" id="UP000756346">
    <property type="component" value="Unassembled WGS sequence"/>
</dbReference>
<gene>
    <name evidence="1" type="ORF">B0I36DRAFT_351824</name>
</gene>
<name>A0A9P8XZ97_9PEZI</name>
<dbReference type="GeneID" id="70186597"/>
<dbReference type="OrthoDB" id="6357136at2759"/>
<dbReference type="RefSeq" id="XP_046009094.1">
    <property type="nucleotide sequence ID" value="XM_046157051.1"/>
</dbReference>
<evidence type="ECO:0000313" key="1">
    <source>
        <dbReference type="EMBL" id="KAH7025877.1"/>
    </source>
</evidence>
<reference evidence="1" key="1">
    <citation type="journal article" date="2021" name="Nat. Commun.">
        <title>Genetic determinants of endophytism in the Arabidopsis root mycobiome.</title>
        <authorList>
            <person name="Mesny F."/>
            <person name="Miyauchi S."/>
            <person name="Thiergart T."/>
            <person name="Pickel B."/>
            <person name="Atanasova L."/>
            <person name="Karlsson M."/>
            <person name="Huettel B."/>
            <person name="Barry K.W."/>
            <person name="Haridas S."/>
            <person name="Chen C."/>
            <person name="Bauer D."/>
            <person name="Andreopoulos W."/>
            <person name="Pangilinan J."/>
            <person name="LaButti K."/>
            <person name="Riley R."/>
            <person name="Lipzen A."/>
            <person name="Clum A."/>
            <person name="Drula E."/>
            <person name="Henrissat B."/>
            <person name="Kohler A."/>
            <person name="Grigoriev I.V."/>
            <person name="Martin F.M."/>
            <person name="Hacquard S."/>
        </authorList>
    </citation>
    <scope>NUCLEOTIDE SEQUENCE</scope>
    <source>
        <strain evidence="1">MPI-CAGE-CH-0230</strain>
    </source>
</reference>
<dbReference type="InterPro" id="IPR032063">
    <property type="entry name" value="MavL-like"/>
</dbReference>
<dbReference type="EMBL" id="JAGTJQ010000008">
    <property type="protein sequence ID" value="KAH7025877.1"/>
    <property type="molecule type" value="Genomic_DNA"/>
</dbReference>
<proteinExistence type="predicted"/>
<evidence type="ECO:0000313" key="2">
    <source>
        <dbReference type="Proteomes" id="UP000756346"/>
    </source>
</evidence>
<keyword evidence="2" id="KW-1185">Reference proteome</keyword>
<dbReference type="Pfam" id="PF16062">
    <property type="entry name" value="MavL-like"/>
    <property type="match status" value="1"/>
</dbReference>
<organism evidence="1 2">
    <name type="scientific">Microdochium trichocladiopsis</name>
    <dbReference type="NCBI Taxonomy" id="1682393"/>
    <lineage>
        <taxon>Eukaryota</taxon>
        <taxon>Fungi</taxon>
        <taxon>Dikarya</taxon>
        <taxon>Ascomycota</taxon>
        <taxon>Pezizomycotina</taxon>
        <taxon>Sordariomycetes</taxon>
        <taxon>Xylariomycetidae</taxon>
        <taxon>Xylariales</taxon>
        <taxon>Microdochiaceae</taxon>
        <taxon>Microdochium</taxon>
    </lineage>
</organism>
<dbReference type="AlphaFoldDB" id="A0A9P8XZ97"/>